<name>A0A392RLF6_9FABA</name>
<keyword evidence="1" id="KW-0808">Transferase</keyword>
<reference evidence="1 2" key="1">
    <citation type="journal article" date="2018" name="Front. Plant Sci.">
        <title>Red Clover (Trifolium pratense) and Zigzag Clover (T. medium) - A Picture of Genomic Similarities and Differences.</title>
        <authorList>
            <person name="Dluhosova J."/>
            <person name="Istvanek J."/>
            <person name="Nedelnik J."/>
            <person name="Repkova J."/>
        </authorList>
    </citation>
    <scope>NUCLEOTIDE SEQUENCE [LARGE SCALE GENOMIC DNA]</scope>
    <source>
        <strain evidence="2">cv. 10/8</strain>
        <tissue evidence="1">Leaf</tissue>
    </source>
</reference>
<comment type="caution">
    <text evidence="1">The sequence shown here is derived from an EMBL/GenBank/DDBJ whole genome shotgun (WGS) entry which is preliminary data.</text>
</comment>
<dbReference type="GO" id="GO:0003964">
    <property type="term" value="F:RNA-directed DNA polymerase activity"/>
    <property type="evidence" value="ECO:0007669"/>
    <property type="project" value="UniProtKB-KW"/>
</dbReference>
<evidence type="ECO:0000313" key="1">
    <source>
        <dbReference type="EMBL" id="MCI36914.1"/>
    </source>
</evidence>
<accession>A0A392RLF6</accession>
<dbReference type="EMBL" id="LXQA010238659">
    <property type="protein sequence ID" value="MCI36914.1"/>
    <property type="molecule type" value="Genomic_DNA"/>
</dbReference>
<evidence type="ECO:0000313" key="2">
    <source>
        <dbReference type="Proteomes" id="UP000265520"/>
    </source>
</evidence>
<protein>
    <submittedName>
        <fullName evidence="1">Putative non-LTR retroelement reverse transcriptase</fullName>
    </submittedName>
</protein>
<keyword evidence="2" id="KW-1185">Reference proteome</keyword>
<keyword evidence="1" id="KW-0548">Nucleotidyltransferase</keyword>
<keyword evidence="1" id="KW-0695">RNA-directed DNA polymerase</keyword>
<dbReference type="Proteomes" id="UP000265520">
    <property type="component" value="Unassembled WGS sequence"/>
</dbReference>
<feature type="non-terminal residue" evidence="1">
    <location>
        <position position="1"/>
    </location>
</feature>
<dbReference type="AlphaFoldDB" id="A0A392RLF6"/>
<proteinExistence type="predicted"/>
<sequence>PYQLGVKFYSYFLFVLLENADASNKEGHSYPTAISLGGVNGGRNLSWIKWRVVCQDKKKGGLGVRDIKAVNLRLLMKWRRCLLNHEDVGLWKEVLVAKYGNHILHNVA</sequence>
<organism evidence="1 2">
    <name type="scientific">Trifolium medium</name>
    <dbReference type="NCBI Taxonomy" id="97028"/>
    <lineage>
        <taxon>Eukaryota</taxon>
        <taxon>Viridiplantae</taxon>
        <taxon>Streptophyta</taxon>
        <taxon>Embryophyta</taxon>
        <taxon>Tracheophyta</taxon>
        <taxon>Spermatophyta</taxon>
        <taxon>Magnoliopsida</taxon>
        <taxon>eudicotyledons</taxon>
        <taxon>Gunneridae</taxon>
        <taxon>Pentapetalae</taxon>
        <taxon>rosids</taxon>
        <taxon>fabids</taxon>
        <taxon>Fabales</taxon>
        <taxon>Fabaceae</taxon>
        <taxon>Papilionoideae</taxon>
        <taxon>50 kb inversion clade</taxon>
        <taxon>NPAAA clade</taxon>
        <taxon>Hologalegina</taxon>
        <taxon>IRL clade</taxon>
        <taxon>Trifolieae</taxon>
        <taxon>Trifolium</taxon>
    </lineage>
</organism>